<evidence type="ECO:0000256" key="3">
    <source>
        <dbReference type="ARBA" id="ARBA00023163"/>
    </source>
</evidence>
<comment type="caution">
    <text evidence="7">The sequence shown here is derived from an EMBL/GenBank/DDBJ whole genome shotgun (WGS) entry which is preliminary data.</text>
</comment>
<sequence>MECEYLKKLFGSLKEQNRQLQKEVEELRALKPVSASVLTMCPRCERVTVAADNGSNAVEEGTALRSQSRMTISSSSTLC</sequence>
<keyword evidence="4" id="KW-0175">Coiled coil</keyword>
<dbReference type="EMBL" id="QGKX02001347">
    <property type="protein sequence ID" value="KAF3525864.1"/>
    <property type="molecule type" value="Genomic_DNA"/>
</dbReference>
<keyword evidence="2" id="KW-0805">Transcription regulation</keyword>
<dbReference type="SMART" id="SM00340">
    <property type="entry name" value="HALZ"/>
    <property type="match status" value="1"/>
</dbReference>
<dbReference type="PANTHER" id="PTHR45714:SF13">
    <property type="entry name" value="HOMEOBOX-LEUCINE ZIPPER PROTEIN ATHB-X"/>
    <property type="match status" value="1"/>
</dbReference>
<dbReference type="GO" id="GO:0043565">
    <property type="term" value="F:sequence-specific DNA binding"/>
    <property type="evidence" value="ECO:0007669"/>
    <property type="project" value="InterPro"/>
</dbReference>
<evidence type="ECO:0000256" key="2">
    <source>
        <dbReference type="ARBA" id="ARBA00023015"/>
    </source>
</evidence>
<evidence type="ECO:0000256" key="5">
    <source>
        <dbReference type="SAM" id="MobiDB-lite"/>
    </source>
</evidence>
<feature type="compositionally biased region" description="Low complexity" evidence="5">
    <location>
        <begin position="65"/>
        <end position="79"/>
    </location>
</feature>
<protein>
    <recommendedName>
        <fullName evidence="6">Leucine zipper homeobox-associated domain-containing protein</fullName>
    </recommendedName>
</protein>
<dbReference type="GO" id="GO:0006355">
    <property type="term" value="P:regulation of DNA-templated transcription"/>
    <property type="evidence" value="ECO:0007669"/>
    <property type="project" value="InterPro"/>
</dbReference>
<evidence type="ECO:0000259" key="6">
    <source>
        <dbReference type="SMART" id="SM00340"/>
    </source>
</evidence>
<organism evidence="7 8">
    <name type="scientific">Brassica cretica</name>
    <name type="common">Mustard</name>
    <dbReference type="NCBI Taxonomy" id="69181"/>
    <lineage>
        <taxon>Eukaryota</taxon>
        <taxon>Viridiplantae</taxon>
        <taxon>Streptophyta</taxon>
        <taxon>Embryophyta</taxon>
        <taxon>Tracheophyta</taxon>
        <taxon>Spermatophyta</taxon>
        <taxon>Magnoliopsida</taxon>
        <taxon>eudicotyledons</taxon>
        <taxon>Gunneridae</taxon>
        <taxon>Pentapetalae</taxon>
        <taxon>rosids</taxon>
        <taxon>malvids</taxon>
        <taxon>Brassicales</taxon>
        <taxon>Brassicaceae</taxon>
        <taxon>Brassiceae</taxon>
        <taxon>Brassica</taxon>
    </lineage>
</organism>
<dbReference type="PANTHER" id="PTHR45714">
    <property type="entry name" value="HOMEOBOX-LEUCINE ZIPPER PROTEIN HAT14"/>
    <property type="match status" value="1"/>
</dbReference>
<dbReference type="InterPro" id="IPR003106">
    <property type="entry name" value="Leu_zip_homeo"/>
</dbReference>
<evidence type="ECO:0000256" key="4">
    <source>
        <dbReference type="SAM" id="Coils"/>
    </source>
</evidence>
<evidence type="ECO:0000313" key="7">
    <source>
        <dbReference type="EMBL" id="KAF3525864.1"/>
    </source>
</evidence>
<dbReference type="OrthoDB" id="6159439at2759"/>
<dbReference type="Proteomes" id="UP000712600">
    <property type="component" value="Unassembled WGS sequence"/>
</dbReference>
<accession>A0A8S9PWS1</accession>
<name>A0A8S9PWS1_BRACR</name>
<dbReference type="InterPro" id="IPR050762">
    <property type="entry name" value="HD-ZIP_Homeobox_LZ_Class_II"/>
</dbReference>
<comment type="subcellular location">
    <subcellularLocation>
        <location evidence="1">Nucleus</location>
    </subcellularLocation>
</comment>
<keyword evidence="3" id="KW-0804">Transcription</keyword>
<proteinExistence type="predicted"/>
<dbReference type="GO" id="GO:0005634">
    <property type="term" value="C:nucleus"/>
    <property type="evidence" value="ECO:0007669"/>
    <property type="project" value="UniProtKB-SubCell"/>
</dbReference>
<evidence type="ECO:0000313" key="8">
    <source>
        <dbReference type="Proteomes" id="UP000712600"/>
    </source>
</evidence>
<gene>
    <name evidence="7" type="ORF">F2Q69_00051353</name>
</gene>
<reference evidence="7" key="1">
    <citation type="submission" date="2019-12" db="EMBL/GenBank/DDBJ databases">
        <title>Genome sequencing and annotation of Brassica cretica.</title>
        <authorList>
            <person name="Studholme D.J."/>
            <person name="Sarris P."/>
        </authorList>
    </citation>
    <scope>NUCLEOTIDE SEQUENCE</scope>
    <source>
        <strain evidence="7">PFS-109/04</strain>
        <tissue evidence="7">Leaf</tissue>
    </source>
</reference>
<dbReference type="AlphaFoldDB" id="A0A8S9PWS1"/>
<feature type="coiled-coil region" evidence="4">
    <location>
        <begin position="3"/>
        <end position="30"/>
    </location>
</feature>
<evidence type="ECO:0000256" key="1">
    <source>
        <dbReference type="ARBA" id="ARBA00004123"/>
    </source>
</evidence>
<feature type="region of interest" description="Disordered" evidence="5">
    <location>
        <begin position="60"/>
        <end position="79"/>
    </location>
</feature>
<feature type="domain" description="Leucine zipper homeobox-associated" evidence="6">
    <location>
        <begin position="1"/>
        <end position="40"/>
    </location>
</feature>